<name>A0AAD4ECZ6_9AGAM</name>
<evidence type="ECO:0000313" key="2">
    <source>
        <dbReference type="Proteomes" id="UP001195769"/>
    </source>
</evidence>
<accession>A0AAD4ECZ6</accession>
<comment type="caution">
    <text evidence="1">The sequence shown here is derived from an EMBL/GenBank/DDBJ whole genome shotgun (WGS) entry which is preliminary data.</text>
</comment>
<dbReference type="GeneID" id="64666787"/>
<reference evidence="1" key="1">
    <citation type="journal article" date="2020" name="New Phytol.">
        <title>Comparative genomics reveals dynamic genome evolution in host specialist ectomycorrhizal fungi.</title>
        <authorList>
            <person name="Lofgren L.A."/>
            <person name="Nguyen N.H."/>
            <person name="Vilgalys R."/>
            <person name="Ruytinx J."/>
            <person name="Liao H.L."/>
            <person name="Branco S."/>
            <person name="Kuo A."/>
            <person name="LaButti K."/>
            <person name="Lipzen A."/>
            <person name="Andreopoulos W."/>
            <person name="Pangilinan J."/>
            <person name="Riley R."/>
            <person name="Hundley H."/>
            <person name="Na H."/>
            <person name="Barry K."/>
            <person name="Grigoriev I.V."/>
            <person name="Stajich J.E."/>
            <person name="Kennedy P.G."/>
        </authorList>
    </citation>
    <scope>NUCLEOTIDE SEQUENCE</scope>
    <source>
        <strain evidence="1">FC203</strain>
    </source>
</reference>
<evidence type="ECO:0000313" key="1">
    <source>
        <dbReference type="EMBL" id="KAG1903969.1"/>
    </source>
</evidence>
<gene>
    <name evidence="1" type="ORF">F5891DRAFT_61999</name>
</gene>
<protein>
    <submittedName>
        <fullName evidence="1">Uncharacterized protein</fullName>
    </submittedName>
</protein>
<dbReference type="EMBL" id="JABBWK010000011">
    <property type="protein sequence ID" value="KAG1903969.1"/>
    <property type="molecule type" value="Genomic_DNA"/>
</dbReference>
<organism evidence="1 2">
    <name type="scientific">Suillus fuscotomentosus</name>
    <dbReference type="NCBI Taxonomy" id="1912939"/>
    <lineage>
        <taxon>Eukaryota</taxon>
        <taxon>Fungi</taxon>
        <taxon>Dikarya</taxon>
        <taxon>Basidiomycota</taxon>
        <taxon>Agaricomycotina</taxon>
        <taxon>Agaricomycetes</taxon>
        <taxon>Agaricomycetidae</taxon>
        <taxon>Boletales</taxon>
        <taxon>Suillineae</taxon>
        <taxon>Suillaceae</taxon>
        <taxon>Suillus</taxon>
    </lineage>
</organism>
<keyword evidence="2" id="KW-1185">Reference proteome</keyword>
<dbReference type="AlphaFoldDB" id="A0AAD4ECZ6"/>
<proteinExistence type="predicted"/>
<dbReference type="RefSeq" id="XP_041229544.1">
    <property type="nucleotide sequence ID" value="XM_041372489.1"/>
</dbReference>
<sequence>MGSTFWLSAFDFCQLHKCKLPRSNSNAAGWHPRSICKKPMTAPQITRSFRLPMVQTVTCVPSVGRGSASQCIDLLNWLTNGTDHRFSKILNRFQTLAYSADPRYLAAEPSVNSRDAEGGLVPVGDYYERHCSVSTLSPILLLIPECHFRRYRNDGAVLGSLAPAPEHSSLSMATLCSWLNRPRIQLWGRTDTLRNFWTCSKVEVQAEGHCHIQRLVPLALLALLCSVFDPTYKLVLY</sequence>
<dbReference type="Proteomes" id="UP001195769">
    <property type="component" value="Unassembled WGS sequence"/>
</dbReference>